<proteinExistence type="predicted"/>
<sequence length="139" mass="16238">MIILQNAWKTQELLSYLLWNKTPIYVLFPQLRTLNMSYQLDIDRQESSMLSLRNGQQIVVHNLAPNWMNKKNVENIGRFARCFIKWDYDPESLIQLKKFIKILVEIDAPLKVPISLRKSGSVLPSMVSEPPYIKDCLDS</sequence>
<evidence type="ECO:0000313" key="1">
    <source>
        <dbReference type="EMBL" id="KAI5649475.1"/>
    </source>
</evidence>
<reference evidence="2" key="1">
    <citation type="journal article" date="2023" name="Nat. Plants">
        <title>Single-cell RNA sequencing provides a high-resolution roadmap for understanding the multicellular compartmentation of specialized metabolism.</title>
        <authorList>
            <person name="Sun S."/>
            <person name="Shen X."/>
            <person name="Li Y."/>
            <person name="Li Y."/>
            <person name="Wang S."/>
            <person name="Li R."/>
            <person name="Zhang H."/>
            <person name="Shen G."/>
            <person name="Guo B."/>
            <person name="Wei J."/>
            <person name="Xu J."/>
            <person name="St-Pierre B."/>
            <person name="Chen S."/>
            <person name="Sun C."/>
        </authorList>
    </citation>
    <scope>NUCLEOTIDE SEQUENCE [LARGE SCALE GENOMIC DNA]</scope>
</reference>
<evidence type="ECO:0000313" key="2">
    <source>
        <dbReference type="Proteomes" id="UP001060085"/>
    </source>
</evidence>
<comment type="caution">
    <text evidence="1">The sequence shown here is derived from an EMBL/GenBank/DDBJ whole genome shotgun (WGS) entry which is preliminary data.</text>
</comment>
<keyword evidence="2" id="KW-1185">Reference proteome</keyword>
<dbReference type="EMBL" id="CM044708">
    <property type="protein sequence ID" value="KAI5649475.1"/>
    <property type="molecule type" value="Genomic_DNA"/>
</dbReference>
<name>A0ACB9ZPE7_CATRO</name>
<protein>
    <submittedName>
        <fullName evidence="1">Uncharacterized protein</fullName>
    </submittedName>
</protein>
<accession>A0ACB9ZPE7</accession>
<gene>
    <name evidence="1" type="ORF">M9H77_35480</name>
</gene>
<dbReference type="Proteomes" id="UP001060085">
    <property type="component" value="Linkage Group LG08"/>
</dbReference>
<organism evidence="1 2">
    <name type="scientific">Catharanthus roseus</name>
    <name type="common">Madagascar periwinkle</name>
    <name type="synonym">Vinca rosea</name>
    <dbReference type="NCBI Taxonomy" id="4058"/>
    <lineage>
        <taxon>Eukaryota</taxon>
        <taxon>Viridiplantae</taxon>
        <taxon>Streptophyta</taxon>
        <taxon>Embryophyta</taxon>
        <taxon>Tracheophyta</taxon>
        <taxon>Spermatophyta</taxon>
        <taxon>Magnoliopsida</taxon>
        <taxon>eudicotyledons</taxon>
        <taxon>Gunneridae</taxon>
        <taxon>Pentapetalae</taxon>
        <taxon>asterids</taxon>
        <taxon>lamiids</taxon>
        <taxon>Gentianales</taxon>
        <taxon>Apocynaceae</taxon>
        <taxon>Rauvolfioideae</taxon>
        <taxon>Vinceae</taxon>
        <taxon>Catharanthinae</taxon>
        <taxon>Catharanthus</taxon>
    </lineage>
</organism>